<reference evidence="2 3" key="1">
    <citation type="submission" date="2019-11" db="EMBL/GenBank/DDBJ databases">
        <title>Draft genome sequence of 12 host-associated Lactobacillus reuteri rodent strains.</title>
        <authorList>
            <person name="Zhang S."/>
            <person name="Ozcam M."/>
            <person name="Van Pijkeren J.P."/>
        </authorList>
    </citation>
    <scope>NUCLEOTIDE SEQUENCE [LARGE SCALE GENOMIC DNA]</scope>
    <source>
        <strain evidence="2 3">CR</strain>
    </source>
</reference>
<evidence type="ECO:0000313" key="2">
    <source>
        <dbReference type="EMBL" id="MRH79197.1"/>
    </source>
</evidence>
<sequence length="127" mass="14812">MVQKLNKRMVVFICVSVVLFILSSILNADIERVDNKELINRSIYCIALYLWTLWMYVGKHRFYKFFTVFTLVVYTFGFISFILVPLLNFQTICEIVLSGLGIIINVTAILTIHKERMPITNDQKDNP</sequence>
<feature type="transmembrane region" description="Helical" evidence="1">
    <location>
        <begin position="38"/>
        <end position="58"/>
    </location>
</feature>
<feature type="transmembrane region" description="Helical" evidence="1">
    <location>
        <begin position="95"/>
        <end position="112"/>
    </location>
</feature>
<keyword evidence="1" id="KW-0812">Transmembrane</keyword>
<name>A0A7X2G249_LIMRT</name>
<dbReference type="EMBL" id="WJMX01000001">
    <property type="protein sequence ID" value="MRH79197.1"/>
    <property type="molecule type" value="Genomic_DNA"/>
</dbReference>
<organism evidence="2 3">
    <name type="scientific">Limosilactobacillus reuteri</name>
    <name type="common">Lactobacillus reuteri</name>
    <dbReference type="NCBI Taxonomy" id="1598"/>
    <lineage>
        <taxon>Bacteria</taxon>
        <taxon>Bacillati</taxon>
        <taxon>Bacillota</taxon>
        <taxon>Bacilli</taxon>
        <taxon>Lactobacillales</taxon>
        <taxon>Lactobacillaceae</taxon>
        <taxon>Limosilactobacillus</taxon>
    </lineage>
</organism>
<gene>
    <name evidence="2" type="ORF">GIX77_00115</name>
</gene>
<evidence type="ECO:0000256" key="1">
    <source>
        <dbReference type="SAM" id="Phobius"/>
    </source>
</evidence>
<feature type="transmembrane region" description="Helical" evidence="1">
    <location>
        <begin position="65"/>
        <end position="89"/>
    </location>
</feature>
<protein>
    <submittedName>
        <fullName evidence="2">Uncharacterized protein</fullName>
    </submittedName>
</protein>
<proteinExistence type="predicted"/>
<keyword evidence="1" id="KW-1133">Transmembrane helix</keyword>
<dbReference type="Proteomes" id="UP000470878">
    <property type="component" value="Unassembled WGS sequence"/>
</dbReference>
<evidence type="ECO:0000313" key="3">
    <source>
        <dbReference type="Proteomes" id="UP000470878"/>
    </source>
</evidence>
<comment type="caution">
    <text evidence="2">The sequence shown here is derived from an EMBL/GenBank/DDBJ whole genome shotgun (WGS) entry which is preliminary data.</text>
</comment>
<dbReference type="AlphaFoldDB" id="A0A7X2G249"/>
<dbReference type="RefSeq" id="WP_153702491.1">
    <property type="nucleotide sequence ID" value="NZ_WJMX01000001.1"/>
</dbReference>
<keyword evidence="1" id="KW-0472">Membrane</keyword>
<accession>A0A7X2G249</accession>